<dbReference type="EMBL" id="LR031569">
    <property type="protein sequence ID" value="VDC67169.1"/>
    <property type="molecule type" value="Genomic_DNA"/>
</dbReference>
<protein>
    <submittedName>
        <fullName evidence="2">Uncharacterized protein</fullName>
    </submittedName>
</protein>
<feature type="region of interest" description="Disordered" evidence="1">
    <location>
        <begin position="22"/>
        <end position="41"/>
    </location>
</feature>
<sequence>MISLKLIASCFDFVPSLLNQPATTAAEESPYPAERAFPEAPTFPLEERGNVSRRRTEVALGAHGGEAKVTLSLLPERPGQSAFTDMKLSENGEG</sequence>
<accession>A0A3P5YJ19</accession>
<proteinExistence type="predicted"/>
<evidence type="ECO:0000313" key="2">
    <source>
        <dbReference type="EMBL" id="VDC67169.1"/>
    </source>
</evidence>
<organism evidence="2">
    <name type="scientific">Brassica campestris</name>
    <name type="common">Field mustard</name>
    <dbReference type="NCBI Taxonomy" id="3711"/>
    <lineage>
        <taxon>Eukaryota</taxon>
        <taxon>Viridiplantae</taxon>
        <taxon>Streptophyta</taxon>
        <taxon>Embryophyta</taxon>
        <taxon>Tracheophyta</taxon>
        <taxon>Spermatophyta</taxon>
        <taxon>Magnoliopsida</taxon>
        <taxon>eudicotyledons</taxon>
        <taxon>Gunneridae</taxon>
        <taxon>Pentapetalae</taxon>
        <taxon>rosids</taxon>
        <taxon>malvids</taxon>
        <taxon>Brassicales</taxon>
        <taxon>Brassicaceae</taxon>
        <taxon>Brassiceae</taxon>
        <taxon>Brassica</taxon>
    </lineage>
</organism>
<name>A0A3P5YJ19_BRACM</name>
<gene>
    <name evidence="2" type="ORF">BRAA06T25709Z</name>
</gene>
<evidence type="ECO:0000256" key="1">
    <source>
        <dbReference type="SAM" id="MobiDB-lite"/>
    </source>
</evidence>
<reference evidence="2" key="1">
    <citation type="submission" date="2018-11" db="EMBL/GenBank/DDBJ databases">
        <authorList>
            <consortium name="Genoscope - CEA"/>
            <person name="William W."/>
        </authorList>
    </citation>
    <scope>NUCLEOTIDE SEQUENCE</scope>
</reference>
<dbReference type="AlphaFoldDB" id="A0A3P5YJ19"/>